<dbReference type="AlphaFoldDB" id="A0AA36G0X1"/>
<name>A0AA36G0X1_9BILA</name>
<protein>
    <submittedName>
        <fullName evidence="2">Uncharacterized protein</fullName>
    </submittedName>
</protein>
<dbReference type="Proteomes" id="UP001177023">
    <property type="component" value="Unassembled WGS sequence"/>
</dbReference>
<accession>A0AA36G0X1</accession>
<gene>
    <name evidence="2" type="ORF">MSPICULIGERA_LOCUS7618</name>
</gene>
<reference evidence="2" key="1">
    <citation type="submission" date="2023-06" db="EMBL/GenBank/DDBJ databases">
        <authorList>
            <person name="Delattre M."/>
        </authorList>
    </citation>
    <scope>NUCLEOTIDE SEQUENCE</scope>
    <source>
        <strain evidence="2">AF72</strain>
    </source>
</reference>
<sequence length="121" mass="13554">LRSQLDENHATGDTIKDTIELINKLNFWDDTMLIFFTASSSDEILQAPMNDKYAMTYAWDILRATLAEQEKAVNIASTATGVIISLCFFVLPLVWSNCLRILPIQNSPPGAGDPWSEFTEL</sequence>
<comment type="caution">
    <text evidence="2">The sequence shown here is derived from an EMBL/GenBank/DDBJ whole genome shotgun (WGS) entry which is preliminary data.</text>
</comment>
<organism evidence="2 3">
    <name type="scientific">Mesorhabditis spiculigera</name>
    <dbReference type="NCBI Taxonomy" id="96644"/>
    <lineage>
        <taxon>Eukaryota</taxon>
        <taxon>Metazoa</taxon>
        <taxon>Ecdysozoa</taxon>
        <taxon>Nematoda</taxon>
        <taxon>Chromadorea</taxon>
        <taxon>Rhabditida</taxon>
        <taxon>Rhabditina</taxon>
        <taxon>Rhabditomorpha</taxon>
        <taxon>Rhabditoidea</taxon>
        <taxon>Rhabditidae</taxon>
        <taxon>Mesorhabditinae</taxon>
        <taxon>Mesorhabditis</taxon>
    </lineage>
</organism>
<evidence type="ECO:0000313" key="3">
    <source>
        <dbReference type="Proteomes" id="UP001177023"/>
    </source>
</evidence>
<feature type="non-terminal residue" evidence="2">
    <location>
        <position position="121"/>
    </location>
</feature>
<keyword evidence="1" id="KW-1133">Transmembrane helix</keyword>
<keyword evidence="1" id="KW-0472">Membrane</keyword>
<keyword evidence="3" id="KW-1185">Reference proteome</keyword>
<evidence type="ECO:0000256" key="1">
    <source>
        <dbReference type="SAM" id="Phobius"/>
    </source>
</evidence>
<proteinExistence type="predicted"/>
<evidence type="ECO:0000313" key="2">
    <source>
        <dbReference type="EMBL" id="CAJ0569127.1"/>
    </source>
</evidence>
<feature type="transmembrane region" description="Helical" evidence="1">
    <location>
        <begin position="72"/>
        <end position="95"/>
    </location>
</feature>
<dbReference type="EMBL" id="CATQJA010001938">
    <property type="protein sequence ID" value="CAJ0569127.1"/>
    <property type="molecule type" value="Genomic_DNA"/>
</dbReference>
<feature type="non-terminal residue" evidence="2">
    <location>
        <position position="1"/>
    </location>
</feature>
<keyword evidence="1" id="KW-0812">Transmembrane</keyword>